<dbReference type="SMART" id="SM01340">
    <property type="entry name" value="DNA_mis_repair"/>
    <property type="match status" value="1"/>
</dbReference>
<dbReference type="AlphaFoldDB" id="A0A0H5DPM4"/>
<keyword evidence="4 6" id="KW-0234">DNA repair</keyword>
<dbReference type="InterPro" id="IPR020667">
    <property type="entry name" value="DNA_mismatch_repair_MutL"/>
</dbReference>
<feature type="domain" description="MutL C-terminal dimerisation" evidence="7">
    <location>
        <begin position="410"/>
        <end position="550"/>
    </location>
</feature>
<dbReference type="InterPro" id="IPR014721">
    <property type="entry name" value="Ribsml_uS5_D2-typ_fold_subgr"/>
</dbReference>
<dbReference type="PANTHER" id="PTHR10073:SF12">
    <property type="entry name" value="DNA MISMATCH REPAIR PROTEIN MLH1"/>
    <property type="match status" value="1"/>
</dbReference>
<evidence type="ECO:0000259" key="7">
    <source>
        <dbReference type="SMART" id="SM00853"/>
    </source>
</evidence>
<dbReference type="FunFam" id="3.30.565.10:FF:000003">
    <property type="entry name" value="DNA mismatch repair endonuclease MutL"/>
    <property type="match status" value="1"/>
</dbReference>
<evidence type="ECO:0000256" key="4">
    <source>
        <dbReference type="ARBA" id="ARBA00023204"/>
    </source>
</evidence>
<dbReference type="Gene3D" id="3.30.1540.20">
    <property type="entry name" value="MutL, C-terminal domain, dimerisation subdomain"/>
    <property type="match status" value="1"/>
</dbReference>
<dbReference type="GO" id="GO:0005524">
    <property type="term" value="F:ATP binding"/>
    <property type="evidence" value="ECO:0007669"/>
    <property type="project" value="InterPro"/>
</dbReference>
<dbReference type="InterPro" id="IPR037198">
    <property type="entry name" value="MutL_C_sf"/>
</dbReference>
<dbReference type="RefSeq" id="WP_098037289.1">
    <property type="nucleotide sequence ID" value="NZ_CWGJ01000001.1"/>
</dbReference>
<dbReference type="HAMAP" id="MF_00149">
    <property type="entry name" value="DNA_mis_repair"/>
    <property type="match status" value="1"/>
</dbReference>
<protein>
    <recommendedName>
        <fullName evidence="2 6">DNA mismatch repair protein MutL</fullName>
    </recommendedName>
</protein>
<dbReference type="GO" id="GO:0016887">
    <property type="term" value="F:ATP hydrolysis activity"/>
    <property type="evidence" value="ECO:0007669"/>
    <property type="project" value="InterPro"/>
</dbReference>
<dbReference type="SMART" id="SM00853">
    <property type="entry name" value="MutL_C"/>
    <property type="match status" value="1"/>
</dbReference>
<dbReference type="InterPro" id="IPR038973">
    <property type="entry name" value="MutL/Mlh/Pms-like"/>
</dbReference>
<dbReference type="CDD" id="cd16926">
    <property type="entry name" value="HATPase_MutL-MLH-PMS-like"/>
    <property type="match status" value="1"/>
</dbReference>
<dbReference type="GO" id="GO:0030983">
    <property type="term" value="F:mismatched DNA binding"/>
    <property type="evidence" value="ECO:0007669"/>
    <property type="project" value="InterPro"/>
</dbReference>
<dbReference type="Pfam" id="PF13589">
    <property type="entry name" value="HATPase_c_3"/>
    <property type="match status" value="1"/>
</dbReference>
<organism evidence="9 10">
    <name type="scientific">Estrella lausannensis</name>
    <dbReference type="NCBI Taxonomy" id="483423"/>
    <lineage>
        <taxon>Bacteria</taxon>
        <taxon>Pseudomonadati</taxon>
        <taxon>Chlamydiota</taxon>
        <taxon>Chlamydiia</taxon>
        <taxon>Parachlamydiales</taxon>
        <taxon>Candidatus Criblamydiaceae</taxon>
        <taxon>Estrella</taxon>
    </lineage>
</organism>
<evidence type="ECO:0000259" key="8">
    <source>
        <dbReference type="SMART" id="SM01340"/>
    </source>
</evidence>
<comment type="similarity">
    <text evidence="1 6">Belongs to the DNA mismatch repair MutL/HexB family.</text>
</comment>
<dbReference type="OrthoDB" id="9763467at2"/>
<dbReference type="InterPro" id="IPR002099">
    <property type="entry name" value="MutL/Mlh/PMS"/>
</dbReference>
<dbReference type="Pfam" id="PF08676">
    <property type="entry name" value="MutL_C"/>
    <property type="match status" value="1"/>
</dbReference>
<dbReference type="InterPro" id="IPR036890">
    <property type="entry name" value="HATPase_C_sf"/>
</dbReference>
<dbReference type="InterPro" id="IPR042120">
    <property type="entry name" value="MutL_C_dimsub"/>
</dbReference>
<reference evidence="10" key="1">
    <citation type="submission" date="2015-06" db="EMBL/GenBank/DDBJ databases">
        <authorList>
            <person name="Bertelli C."/>
        </authorList>
    </citation>
    <scope>NUCLEOTIDE SEQUENCE [LARGE SCALE GENOMIC DNA]</scope>
    <source>
        <strain evidence="10">CRIB-30</strain>
    </source>
</reference>
<dbReference type="PANTHER" id="PTHR10073">
    <property type="entry name" value="DNA MISMATCH REPAIR PROTEIN MLH, PMS, MUTL"/>
    <property type="match status" value="1"/>
</dbReference>
<dbReference type="GO" id="GO:0006298">
    <property type="term" value="P:mismatch repair"/>
    <property type="evidence" value="ECO:0007669"/>
    <property type="project" value="UniProtKB-UniRule"/>
</dbReference>
<dbReference type="SUPFAM" id="SSF54211">
    <property type="entry name" value="Ribosomal protein S5 domain 2-like"/>
    <property type="match status" value="1"/>
</dbReference>
<dbReference type="InterPro" id="IPR042121">
    <property type="entry name" value="MutL_C_regsub"/>
</dbReference>
<comment type="function">
    <text evidence="5 6">This protein is involved in the repair of mismatches in DNA. It is required for dam-dependent methyl-directed DNA mismatch repair. May act as a 'molecular matchmaker', a protein that promotes the formation of a stable complex between two or more DNA-binding proteins in an ATP-dependent manner without itself being part of a final effector complex.</text>
</comment>
<sequence>MASIIRVLDELTINKIAAGEVIENPSSVVKELIDNSLDAGAQTITVDIRQGGRTLIRVIDDGIGMTKDDAILSLERHATSKIQSADDLFSIDTMGFRGEAVPSIAAISRFSIHTAKEGKGTFLLVEGGKLFTVDERSKPQGTTIEVRDLFFNVPVRKKFQRAPTYDTSEVIKTVSKIALANPEISFELTSDGETILKSQAIVEGSSEERFRKRLTDILGESFLEDAYPLHLEFKEISLYGFLGSPLSTRPNRLSQHLFINRRPVFSPFIAESVRESYGSALPQGKFPIFALHLSVSKDLVDINVHPQKKEVRIRHFDLFKEAIRKAVREALFGHTEEPPVAHSLFFQPASLERNIPPFQFYSAETKEPLPFAEQKMESPFTPFRFTEASPQREESLPFAKEKTTICPQSILFTSNDIAIVKGGMTEGEEALFTLIDLKAAREAILIKAIEEKTRPPVELLLVPYNIELTADEATLFKEALPALESMGIIVRQIASQDFSLEGLPALFGDIEIEAFVGDLLESIKNFSETSLKEKLAVRVIRSALKSGSVSKVLPVGEVSLLLGELIRLGCPRYSPSGKPISAPFDTHFAKKAIANFQRG</sequence>
<evidence type="ECO:0000313" key="9">
    <source>
        <dbReference type="EMBL" id="CRX37434.1"/>
    </source>
</evidence>
<name>A0A0H5DPM4_9BACT</name>
<evidence type="ECO:0000256" key="5">
    <source>
        <dbReference type="ARBA" id="ARBA00056874"/>
    </source>
</evidence>
<dbReference type="SUPFAM" id="SSF118116">
    <property type="entry name" value="DNA mismatch repair protein MutL"/>
    <property type="match status" value="1"/>
</dbReference>
<dbReference type="Gene3D" id="3.30.1370.100">
    <property type="entry name" value="MutL, C-terminal domain, regulatory subdomain"/>
    <property type="match status" value="1"/>
</dbReference>
<proteinExistence type="inferred from homology"/>
<dbReference type="EMBL" id="CWGJ01000001">
    <property type="protein sequence ID" value="CRX37434.1"/>
    <property type="molecule type" value="Genomic_DNA"/>
</dbReference>
<dbReference type="Gene3D" id="3.30.230.10">
    <property type="match status" value="1"/>
</dbReference>
<dbReference type="Pfam" id="PF01119">
    <property type="entry name" value="DNA_mis_repair"/>
    <property type="match status" value="1"/>
</dbReference>
<gene>
    <name evidence="6 9" type="primary">mutL</name>
    <name evidence="9" type="ORF">ELAC_0071</name>
</gene>
<dbReference type="InterPro" id="IPR020568">
    <property type="entry name" value="Ribosomal_Su5_D2-typ_SF"/>
</dbReference>
<evidence type="ECO:0000256" key="3">
    <source>
        <dbReference type="ARBA" id="ARBA00022763"/>
    </source>
</evidence>
<evidence type="ECO:0000256" key="6">
    <source>
        <dbReference type="HAMAP-Rule" id="MF_00149"/>
    </source>
</evidence>
<evidence type="ECO:0000256" key="2">
    <source>
        <dbReference type="ARBA" id="ARBA00021975"/>
    </source>
</evidence>
<dbReference type="Proteomes" id="UP000220251">
    <property type="component" value="Unassembled WGS sequence"/>
</dbReference>
<dbReference type="InterPro" id="IPR014790">
    <property type="entry name" value="MutL_C"/>
</dbReference>
<accession>A0A0H5DPM4</accession>
<keyword evidence="10" id="KW-1185">Reference proteome</keyword>
<keyword evidence="3 6" id="KW-0227">DNA damage</keyword>
<dbReference type="InterPro" id="IPR013507">
    <property type="entry name" value="DNA_mismatch_S5_2-like"/>
</dbReference>
<evidence type="ECO:0000313" key="10">
    <source>
        <dbReference type="Proteomes" id="UP000220251"/>
    </source>
</evidence>
<dbReference type="CDD" id="cd00782">
    <property type="entry name" value="MutL_Trans"/>
    <property type="match status" value="1"/>
</dbReference>
<feature type="domain" description="DNA mismatch repair protein S5" evidence="8">
    <location>
        <begin position="214"/>
        <end position="332"/>
    </location>
</feature>
<dbReference type="NCBIfam" id="TIGR00585">
    <property type="entry name" value="mutl"/>
    <property type="match status" value="1"/>
</dbReference>
<evidence type="ECO:0000256" key="1">
    <source>
        <dbReference type="ARBA" id="ARBA00006082"/>
    </source>
</evidence>
<dbReference type="GO" id="GO:0032300">
    <property type="term" value="C:mismatch repair complex"/>
    <property type="evidence" value="ECO:0007669"/>
    <property type="project" value="InterPro"/>
</dbReference>
<dbReference type="SUPFAM" id="SSF55874">
    <property type="entry name" value="ATPase domain of HSP90 chaperone/DNA topoisomerase II/histidine kinase"/>
    <property type="match status" value="1"/>
</dbReference>
<dbReference type="Gene3D" id="3.30.565.10">
    <property type="entry name" value="Histidine kinase-like ATPase, C-terminal domain"/>
    <property type="match status" value="1"/>
</dbReference>
<dbReference type="GO" id="GO:0140664">
    <property type="term" value="F:ATP-dependent DNA damage sensor activity"/>
    <property type="evidence" value="ECO:0007669"/>
    <property type="project" value="InterPro"/>
</dbReference>